<proteinExistence type="predicted"/>
<reference evidence="1" key="1">
    <citation type="submission" date="2022-10" db="EMBL/GenBank/DDBJ databases">
        <authorList>
            <person name="Byrne P K."/>
        </authorList>
    </citation>
    <scope>NUCLEOTIDE SEQUENCE</scope>
    <source>
        <strain evidence="1">ZP964</strain>
    </source>
</reference>
<organism evidence="1 2">
    <name type="scientific">Saccharomyces uvarum</name>
    <name type="common">Yeast</name>
    <name type="synonym">Saccharomyces bayanus var. uvarum</name>
    <dbReference type="NCBI Taxonomy" id="230603"/>
    <lineage>
        <taxon>Eukaryota</taxon>
        <taxon>Fungi</taxon>
        <taxon>Dikarya</taxon>
        <taxon>Ascomycota</taxon>
        <taxon>Saccharomycotina</taxon>
        <taxon>Saccharomycetes</taxon>
        <taxon>Saccharomycetales</taxon>
        <taxon>Saccharomycetaceae</taxon>
        <taxon>Saccharomyces</taxon>
    </lineage>
</organism>
<dbReference type="EMBL" id="OX365936">
    <property type="protein sequence ID" value="CAI4065604.1"/>
    <property type="molecule type" value="Genomic_DNA"/>
</dbReference>
<evidence type="ECO:0000313" key="1">
    <source>
        <dbReference type="EMBL" id="CAI4065604.1"/>
    </source>
</evidence>
<gene>
    <name evidence="1" type="primary">SUVZ09G1430</name>
    <name evidence="1" type="ORF">SUVZ_09G1430</name>
</gene>
<protein>
    <submittedName>
        <fullName evidence="1">Uncharacterized protein</fullName>
    </submittedName>
</protein>
<dbReference type="Proteomes" id="UP001162085">
    <property type="component" value="Chromosome 9"/>
</dbReference>
<evidence type="ECO:0000313" key="2">
    <source>
        <dbReference type="Proteomes" id="UP001162085"/>
    </source>
</evidence>
<name>A0ABN8WYN7_SACUV</name>
<keyword evidence="2" id="KW-1185">Reference proteome</keyword>
<accession>A0ABN8WYN7</accession>
<sequence length="104" mass="11747">MQQPMSEAALMGNETVVMLESWMDSIGGNCCFSYTTAPELGDYILNVSAIDGMETLVETKLVPTLENATQWVNDMSDFWSQFDNGEEPTYSTTTRLDLTDFYKY</sequence>